<dbReference type="InterPro" id="IPR017441">
    <property type="entry name" value="Protein_kinase_ATP_BS"/>
</dbReference>
<dbReference type="OrthoDB" id="10027016at2759"/>
<name>A0A553MQF0_9TELE</name>
<dbReference type="Gene3D" id="3.30.200.20">
    <property type="entry name" value="Phosphorylase Kinase, domain 1"/>
    <property type="match status" value="1"/>
</dbReference>
<keyword evidence="12" id="KW-0175">Coiled coil</keyword>
<feature type="region of interest" description="Disordered" evidence="13">
    <location>
        <begin position="355"/>
        <end position="467"/>
    </location>
</feature>
<feature type="compositionally biased region" description="Basic and acidic residues" evidence="13">
    <location>
        <begin position="454"/>
        <end position="467"/>
    </location>
</feature>
<evidence type="ECO:0000256" key="12">
    <source>
        <dbReference type="SAM" id="Coils"/>
    </source>
</evidence>
<organism evidence="15 16">
    <name type="scientific">Danionella cerebrum</name>
    <dbReference type="NCBI Taxonomy" id="2873325"/>
    <lineage>
        <taxon>Eukaryota</taxon>
        <taxon>Metazoa</taxon>
        <taxon>Chordata</taxon>
        <taxon>Craniata</taxon>
        <taxon>Vertebrata</taxon>
        <taxon>Euteleostomi</taxon>
        <taxon>Actinopterygii</taxon>
        <taxon>Neopterygii</taxon>
        <taxon>Teleostei</taxon>
        <taxon>Ostariophysi</taxon>
        <taxon>Cypriniformes</taxon>
        <taxon>Danionidae</taxon>
        <taxon>Danioninae</taxon>
        <taxon>Danionella</taxon>
    </lineage>
</organism>
<proteinExistence type="inferred from homology"/>
<feature type="compositionally biased region" description="Basic and acidic residues" evidence="13">
    <location>
        <begin position="435"/>
        <end position="444"/>
    </location>
</feature>
<keyword evidence="7" id="KW-0418">Kinase</keyword>
<dbReference type="PANTHER" id="PTHR46538:SF1">
    <property type="entry name" value="NON-SPECIFIC SERINE_THREONINE PROTEIN KINASE"/>
    <property type="match status" value="1"/>
</dbReference>
<accession>A0A553MQF0</accession>
<feature type="coiled-coil region" evidence="12">
    <location>
        <begin position="787"/>
        <end position="855"/>
    </location>
</feature>
<evidence type="ECO:0000256" key="5">
    <source>
        <dbReference type="ARBA" id="ARBA00022679"/>
    </source>
</evidence>
<keyword evidence="6 11" id="KW-0547">Nucleotide-binding</keyword>
<gene>
    <name evidence="15" type="ORF">DNTS_034424</name>
</gene>
<evidence type="ECO:0000256" key="8">
    <source>
        <dbReference type="ARBA" id="ARBA00022840"/>
    </source>
</evidence>
<dbReference type="PROSITE" id="PS00108">
    <property type="entry name" value="PROTEIN_KINASE_ST"/>
    <property type="match status" value="1"/>
</dbReference>
<dbReference type="PROSITE" id="PS50011">
    <property type="entry name" value="PROTEIN_KINASE_DOM"/>
    <property type="match status" value="1"/>
</dbReference>
<feature type="region of interest" description="Disordered" evidence="13">
    <location>
        <begin position="497"/>
        <end position="580"/>
    </location>
</feature>
<evidence type="ECO:0000256" key="11">
    <source>
        <dbReference type="PROSITE-ProRule" id="PRU10141"/>
    </source>
</evidence>
<dbReference type="Proteomes" id="UP000316079">
    <property type="component" value="Unassembled WGS sequence"/>
</dbReference>
<dbReference type="AlphaFoldDB" id="A0A553MQF0"/>
<dbReference type="InterPro" id="IPR051585">
    <property type="entry name" value="STE20_Ser/Thr_Kinases"/>
</dbReference>
<evidence type="ECO:0000256" key="6">
    <source>
        <dbReference type="ARBA" id="ARBA00022741"/>
    </source>
</evidence>
<feature type="coiled-coil region" evidence="12">
    <location>
        <begin position="938"/>
        <end position="990"/>
    </location>
</feature>
<dbReference type="EC" id="2.7.11.1" evidence="2"/>
<dbReference type="GO" id="GO:0004674">
    <property type="term" value="F:protein serine/threonine kinase activity"/>
    <property type="evidence" value="ECO:0007669"/>
    <property type="project" value="UniProtKB-KW"/>
</dbReference>
<keyword evidence="16" id="KW-1185">Reference proteome</keyword>
<dbReference type="PANTHER" id="PTHR46538">
    <property type="entry name" value="PROTEIN KINASE DOMAIN-CONTAINING PROTEIN"/>
    <property type="match status" value="1"/>
</dbReference>
<dbReference type="InterPro" id="IPR000719">
    <property type="entry name" value="Prot_kinase_dom"/>
</dbReference>
<evidence type="ECO:0000256" key="10">
    <source>
        <dbReference type="ARBA" id="ARBA00048679"/>
    </source>
</evidence>
<dbReference type="InterPro" id="IPR022165">
    <property type="entry name" value="PKK"/>
</dbReference>
<feature type="compositionally biased region" description="Basic and acidic residues" evidence="13">
    <location>
        <begin position="690"/>
        <end position="710"/>
    </location>
</feature>
<evidence type="ECO:0000313" key="15">
    <source>
        <dbReference type="EMBL" id="TRY55412.1"/>
    </source>
</evidence>
<dbReference type="SUPFAM" id="SSF56112">
    <property type="entry name" value="Protein kinase-like (PK-like)"/>
    <property type="match status" value="1"/>
</dbReference>
<feature type="binding site" evidence="11">
    <location>
        <position position="63"/>
    </location>
    <ligand>
        <name>ATP</name>
        <dbReference type="ChEBI" id="CHEBI:30616"/>
    </ligand>
</feature>
<keyword evidence="3" id="KW-0723">Serine/threonine-protein kinase</keyword>
<dbReference type="Pfam" id="PF12474">
    <property type="entry name" value="PKK"/>
    <property type="match status" value="2"/>
</dbReference>
<dbReference type="SMART" id="SM00220">
    <property type="entry name" value="S_TKc"/>
    <property type="match status" value="1"/>
</dbReference>
<evidence type="ECO:0000256" key="9">
    <source>
        <dbReference type="ARBA" id="ARBA00047899"/>
    </source>
</evidence>
<feature type="compositionally biased region" description="Basic and acidic residues" evidence="13">
    <location>
        <begin position="505"/>
        <end position="515"/>
    </location>
</feature>
<evidence type="ECO:0000256" key="2">
    <source>
        <dbReference type="ARBA" id="ARBA00012513"/>
    </source>
</evidence>
<dbReference type="PROSITE" id="PS00107">
    <property type="entry name" value="PROTEIN_KINASE_ATP"/>
    <property type="match status" value="1"/>
</dbReference>
<comment type="catalytic activity">
    <reaction evidence="10">
        <text>L-seryl-[protein] + ATP = O-phospho-L-seryl-[protein] + ADP + H(+)</text>
        <dbReference type="Rhea" id="RHEA:17989"/>
        <dbReference type="Rhea" id="RHEA-COMP:9863"/>
        <dbReference type="Rhea" id="RHEA-COMP:11604"/>
        <dbReference type="ChEBI" id="CHEBI:15378"/>
        <dbReference type="ChEBI" id="CHEBI:29999"/>
        <dbReference type="ChEBI" id="CHEBI:30616"/>
        <dbReference type="ChEBI" id="CHEBI:83421"/>
        <dbReference type="ChEBI" id="CHEBI:456216"/>
        <dbReference type="EC" id="2.7.11.1"/>
    </reaction>
</comment>
<dbReference type="InterPro" id="IPR008271">
    <property type="entry name" value="Ser/Thr_kinase_AS"/>
</dbReference>
<dbReference type="STRING" id="623744.A0A553MQF0"/>
<dbReference type="InterPro" id="IPR011009">
    <property type="entry name" value="Kinase-like_dom_sf"/>
</dbReference>
<evidence type="ECO:0000259" key="14">
    <source>
        <dbReference type="PROSITE" id="PS50011"/>
    </source>
</evidence>
<dbReference type="FunFam" id="3.30.200.20:FF:000120">
    <property type="entry name" value="STE20-like serine/threonine-protein kinase"/>
    <property type="match status" value="1"/>
</dbReference>
<evidence type="ECO:0000256" key="4">
    <source>
        <dbReference type="ARBA" id="ARBA00022553"/>
    </source>
</evidence>
<comment type="similarity">
    <text evidence="1">Belongs to the protein kinase superfamily. STE Ser/Thr protein kinase family. STE20 subfamily.</text>
</comment>
<evidence type="ECO:0000313" key="16">
    <source>
        <dbReference type="Proteomes" id="UP000316079"/>
    </source>
</evidence>
<feature type="region of interest" description="Disordered" evidence="13">
    <location>
        <begin position="1093"/>
        <end position="1115"/>
    </location>
</feature>
<feature type="compositionally biased region" description="Basic and acidic residues" evidence="13">
    <location>
        <begin position="558"/>
        <end position="570"/>
    </location>
</feature>
<feature type="compositionally biased region" description="Basic and acidic residues" evidence="13">
    <location>
        <begin position="524"/>
        <end position="541"/>
    </location>
</feature>
<protein>
    <recommendedName>
        <fullName evidence="2">non-specific serine/threonine protein kinase</fullName>
        <ecNumber evidence="2">2.7.11.1</ecNumber>
    </recommendedName>
</protein>
<evidence type="ECO:0000256" key="7">
    <source>
        <dbReference type="ARBA" id="ARBA00022777"/>
    </source>
</evidence>
<keyword evidence="4" id="KW-0597">Phosphoprotein</keyword>
<feature type="region of interest" description="Disordered" evidence="13">
    <location>
        <begin position="659"/>
        <end position="720"/>
    </location>
</feature>
<dbReference type="Gene3D" id="1.10.510.10">
    <property type="entry name" value="Transferase(Phosphotransferase) domain 1"/>
    <property type="match status" value="1"/>
</dbReference>
<dbReference type="GO" id="GO:0005524">
    <property type="term" value="F:ATP binding"/>
    <property type="evidence" value="ECO:0007669"/>
    <property type="project" value="UniProtKB-UniRule"/>
</dbReference>
<sequence>MSFFNFRKIFKLGTEKKKKQYEHVSRDVNPEEVWEIVGELGDGAFGKVYKAQNKLTGILAAAKVIDTKTEEELEDYMVEIDILASCDHHYIVKLLDAFYYESKLWVSVSFRSFSTDTNDVLILTHVEVSTHFDEKLFVYVYNTTVISRPVDQLILIEFCAGGAVDAVMLEPQIRVVCRQSLEALVYLHDNKIIHRDLKAGNILFTSDGDIKLADFGVSAKNTKTFQRRDSFIGTPYWMAPEVVMCETSKDRPYDYKADIWSLGVTLIELAQIEPPNHEMNPMRVLLKIAKSEPPTLAAPSRWSPEFSDFLRKALDKNVDNRWSALQLLQHPFVSNVLDNKPLRELIAEAKAEVVEEIEEGKEEEEEEEPESHSTLSGHKRALSDTSVGSSEDERQFQSTPTLESLSEKAEPERKLACEEQVNDKKPDVAVNSGEANHDLEEKINDLSVPDTSTEDAHTVGAEEKQEEMLLPVSSDVADPDQPNAFNSNDSTIVEIVTVSEETGEEEKKEVKVQEEMKEEESKADEDFSLHTDEAEPEKTSEDIAEVDIGQSTEDTEISDEKLGVEMNEKNQEEEEGTLTLPDVATEEIKEEEAEAVEVVSTADVEEQQMETLPDVEIKEELHLVASEDKAEDEPEISEAKGVDVVEDICVNELPIVVINGMKEEEVNTTEEPVEANANRPENQEAGTLPEGEHNKPDVVKPEIEKEKDSDSGSGSAADANSIDINLSISSFLSKSKEGSVSIQDTRRQKKTLKKTRKFLVDGVEVSVTTSKIVTDNDAKSEELRFLRRQELRELRLLQKEEQRAQQQLSNKLQQQKEQLFRRFEQEMTGKKRQYDQEVENLEKQQKQTIERLEQDHTTRLRDEAKRIKGEQDKELSKFQNMLKNRKKEVKQEVGQSPKHMRKELMKRLKEDLAVVRHQEGVAQVMIQSFQLSSCALFNAQMQDEQEFLQRQQQELDGALKKIIQQHKLEIATIERDCLNHKQQLMRAREAAMWELEERHLQEKHQLLKQQLKDQYFMQRHQLLKRHDKEMEQMQGYNQRLIEEMKNRQTQERARLPKIQRSEAKTRMAMFKKSLRITGTGTPEQDREKIKQFGFQEDKRQKNERLHQHQKHENQMRDLQLQCDSNIRELQQMQNEKCHLLIEHETQKLKELDEEHSQELKDWREKLRPRKKALEEEFTRKLQEQEVFFKMCGESECLNPSTQSRVSKFYPIPSMHSSGS</sequence>
<evidence type="ECO:0000256" key="3">
    <source>
        <dbReference type="ARBA" id="ARBA00022527"/>
    </source>
</evidence>
<comment type="catalytic activity">
    <reaction evidence="9">
        <text>L-threonyl-[protein] + ATP = O-phospho-L-threonyl-[protein] + ADP + H(+)</text>
        <dbReference type="Rhea" id="RHEA:46608"/>
        <dbReference type="Rhea" id="RHEA-COMP:11060"/>
        <dbReference type="Rhea" id="RHEA-COMP:11605"/>
        <dbReference type="ChEBI" id="CHEBI:15378"/>
        <dbReference type="ChEBI" id="CHEBI:30013"/>
        <dbReference type="ChEBI" id="CHEBI:30616"/>
        <dbReference type="ChEBI" id="CHEBI:61977"/>
        <dbReference type="ChEBI" id="CHEBI:456216"/>
        <dbReference type="EC" id="2.7.11.1"/>
    </reaction>
</comment>
<keyword evidence="5" id="KW-0808">Transferase</keyword>
<comment type="caution">
    <text evidence="15">The sequence shown here is derived from an EMBL/GenBank/DDBJ whole genome shotgun (WGS) entry which is preliminary data.</text>
</comment>
<feature type="compositionally biased region" description="Acidic residues" evidence="13">
    <location>
        <begin position="355"/>
        <end position="369"/>
    </location>
</feature>
<feature type="domain" description="Protein kinase" evidence="14">
    <location>
        <begin position="34"/>
        <end position="333"/>
    </location>
</feature>
<evidence type="ECO:0000256" key="13">
    <source>
        <dbReference type="SAM" id="MobiDB-lite"/>
    </source>
</evidence>
<evidence type="ECO:0000256" key="1">
    <source>
        <dbReference type="ARBA" id="ARBA00008874"/>
    </source>
</evidence>
<dbReference type="FunFam" id="1.10.510.10:FF:000081">
    <property type="entry name" value="STE20-like serine/threonine-protein kinase"/>
    <property type="match status" value="1"/>
</dbReference>
<dbReference type="Pfam" id="PF00069">
    <property type="entry name" value="Pkinase"/>
    <property type="match status" value="1"/>
</dbReference>
<feature type="compositionally biased region" description="Basic and acidic residues" evidence="13">
    <location>
        <begin position="405"/>
        <end position="427"/>
    </location>
</feature>
<keyword evidence="8 11" id="KW-0067">ATP-binding</keyword>
<dbReference type="EMBL" id="SRMA01027325">
    <property type="protein sequence ID" value="TRY55412.1"/>
    <property type="molecule type" value="Genomic_DNA"/>
</dbReference>
<reference evidence="15 16" key="1">
    <citation type="journal article" date="2019" name="Sci. Data">
        <title>Hybrid genome assembly and annotation of Danionella translucida.</title>
        <authorList>
            <person name="Kadobianskyi M."/>
            <person name="Schulze L."/>
            <person name="Schuelke M."/>
            <person name="Judkewitz B."/>
        </authorList>
    </citation>
    <scope>NUCLEOTIDE SEQUENCE [LARGE SCALE GENOMIC DNA]</scope>
    <source>
        <strain evidence="15 16">Bolton</strain>
    </source>
</reference>